<proteinExistence type="predicted"/>
<keyword evidence="2" id="KW-1185">Reference proteome</keyword>
<accession>A0A6I9YI87</accession>
<evidence type="ECO:0000259" key="1">
    <source>
        <dbReference type="Pfam" id="PF10493"/>
    </source>
</evidence>
<dbReference type="InterPro" id="IPR019527">
    <property type="entry name" value="RZZ-complex_KNTC1/ROD_C"/>
</dbReference>
<dbReference type="RefSeq" id="XP_013924078.1">
    <property type="nucleotide sequence ID" value="XM_014068603.1"/>
</dbReference>
<dbReference type="OrthoDB" id="343783at2759"/>
<reference evidence="3" key="1">
    <citation type="submission" date="2025-08" db="UniProtKB">
        <authorList>
            <consortium name="RefSeq"/>
        </authorList>
    </citation>
    <scope>IDENTIFICATION</scope>
    <source>
        <tissue evidence="3">Skeletal muscle</tissue>
    </source>
</reference>
<dbReference type="GO" id="GO:1903394">
    <property type="term" value="P:protein localization to kinetochore involved in kinetochore assembly"/>
    <property type="evidence" value="ECO:0007669"/>
    <property type="project" value="TreeGrafter"/>
</dbReference>
<protein>
    <submittedName>
        <fullName evidence="3">Uncharacterized protein LOC106550659 isoform X1</fullName>
    </submittedName>
</protein>
<dbReference type="GO" id="GO:0000070">
    <property type="term" value="P:mitotic sister chromatid segregation"/>
    <property type="evidence" value="ECO:0007669"/>
    <property type="project" value="TreeGrafter"/>
</dbReference>
<dbReference type="GO" id="GO:0005828">
    <property type="term" value="C:kinetochore microtubule"/>
    <property type="evidence" value="ECO:0007669"/>
    <property type="project" value="TreeGrafter"/>
</dbReference>
<dbReference type="GO" id="GO:1990423">
    <property type="term" value="C:RZZ complex"/>
    <property type="evidence" value="ECO:0007669"/>
    <property type="project" value="TreeGrafter"/>
</dbReference>
<dbReference type="GO" id="GO:0005737">
    <property type="term" value="C:cytoplasm"/>
    <property type="evidence" value="ECO:0007669"/>
    <property type="project" value="TreeGrafter"/>
</dbReference>
<dbReference type="GeneID" id="106550659"/>
<dbReference type="Proteomes" id="UP000504617">
    <property type="component" value="Unplaced"/>
</dbReference>
<feature type="domain" description="RZZ complex subunit KNTC1/ROD C-terminal" evidence="1">
    <location>
        <begin position="46"/>
        <end position="131"/>
    </location>
</feature>
<dbReference type="Pfam" id="PF10493">
    <property type="entry name" value="Rod_C"/>
    <property type="match status" value="1"/>
</dbReference>
<organism evidence="2 3">
    <name type="scientific">Thamnophis sirtalis</name>
    <dbReference type="NCBI Taxonomy" id="35019"/>
    <lineage>
        <taxon>Eukaryota</taxon>
        <taxon>Metazoa</taxon>
        <taxon>Chordata</taxon>
        <taxon>Craniata</taxon>
        <taxon>Vertebrata</taxon>
        <taxon>Euteleostomi</taxon>
        <taxon>Lepidosauria</taxon>
        <taxon>Squamata</taxon>
        <taxon>Bifurcata</taxon>
        <taxon>Unidentata</taxon>
        <taxon>Episquamata</taxon>
        <taxon>Toxicofera</taxon>
        <taxon>Serpentes</taxon>
        <taxon>Colubroidea</taxon>
        <taxon>Colubridae</taxon>
        <taxon>Natricinae</taxon>
        <taxon>Thamnophis</taxon>
    </lineage>
</organism>
<dbReference type="KEGG" id="tsr:106550659"/>
<dbReference type="AlphaFoldDB" id="A0A6I9YI87"/>
<sequence length="197" mass="22559">MCDHMCIIQCFSTVAILRGVDLNSQNTPAGRAFMKPRKSYRLPLFQPIGVNQLTFAHRSRALQCLLFLADPSAIESLFKKPMEKVRNFMKCFVYLAQLEALNIPYTYESFHRAPKEGMIKGLWKNHSHEPKVMPAGEFWESGKPRSLKVGGKRVQDSLSILHFPTKTSTFRRSNWWLNCPCSTKCMTLCFGTVCCRS</sequence>
<dbReference type="PANTHER" id="PTHR15688">
    <property type="entry name" value="KINETOCHORE-ASSOCIATED PROTEIN 1"/>
    <property type="match status" value="1"/>
</dbReference>
<dbReference type="InterPro" id="IPR052802">
    <property type="entry name" value="KNTC1"/>
</dbReference>
<dbReference type="PANTHER" id="PTHR15688:SF1">
    <property type="entry name" value="KINETOCHORE-ASSOCIATED PROTEIN 1"/>
    <property type="match status" value="1"/>
</dbReference>
<evidence type="ECO:0000313" key="2">
    <source>
        <dbReference type="Proteomes" id="UP000504617"/>
    </source>
</evidence>
<name>A0A6I9YI87_9SAUR</name>
<gene>
    <name evidence="3" type="primary">LOC106550659</name>
</gene>
<dbReference type="GO" id="GO:0031267">
    <property type="term" value="F:small GTPase binding"/>
    <property type="evidence" value="ECO:0007669"/>
    <property type="project" value="TreeGrafter"/>
</dbReference>
<evidence type="ECO:0000313" key="3">
    <source>
        <dbReference type="RefSeq" id="XP_013924078.1"/>
    </source>
</evidence>
<dbReference type="GO" id="GO:0007094">
    <property type="term" value="P:mitotic spindle assembly checkpoint signaling"/>
    <property type="evidence" value="ECO:0007669"/>
    <property type="project" value="TreeGrafter"/>
</dbReference>